<evidence type="ECO:0000256" key="1">
    <source>
        <dbReference type="SAM" id="MobiDB-lite"/>
    </source>
</evidence>
<gene>
    <name evidence="2" type="ORF">CEURO_LOCUS8906</name>
</gene>
<sequence length="420" mass="47028">MDNSDSQWKELRYMLCKLRHRQRRHRDRARSPPRHRRPIENQVFPSVAPPSSQSRTASRSSQTPSLAQVSSQSLADSTGPQMSSQASSASSRTASSSQQVSSQIDLPCSQVSSSTIISNQSVRLSEGDSKFLRNPYVNPSITPDRGDTISSQTSSYPSSSLQGTMRLEGEASTSPLMYVSQESGNPQKTLSEEETEEMEEDESKSEKKEDKIEMQNQNNSSEGFDSLSYIHCYNSDLMKVANNSDAEKVLHHYHFTEDELEVSGCLGMDYNQHFGGGVMYWNHFDPIQQFLTMGTTDGMLKAVGGNNMEGPMVWELENRNLSSILKRKSNLPTFSAIYGIHYTFREMNDDDIQPTGRPPDNPEGAKNVEADASSLSTHALLEGTVAEAAEKNFRKYSIKWWEVGPEMQLLEDLYLCNIVE</sequence>
<feature type="compositionally biased region" description="Basic and acidic residues" evidence="1">
    <location>
        <begin position="204"/>
        <end position="213"/>
    </location>
</feature>
<evidence type="ECO:0000313" key="3">
    <source>
        <dbReference type="Proteomes" id="UP001152484"/>
    </source>
</evidence>
<feature type="compositionally biased region" description="Low complexity" evidence="1">
    <location>
        <begin position="150"/>
        <end position="160"/>
    </location>
</feature>
<organism evidence="2 3">
    <name type="scientific">Cuscuta europaea</name>
    <name type="common">European dodder</name>
    <dbReference type="NCBI Taxonomy" id="41803"/>
    <lineage>
        <taxon>Eukaryota</taxon>
        <taxon>Viridiplantae</taxon>
        <taxon>Streptophyta</taxon>
        <taxon>Embryophyta</taxon>
        <taxon>Tracheophyta</taxon>
        <taxon>Spermatophyta</taxon>
        <taxon>Magnoliopsida</taxon>
        <taxon>eudicotyledons</taxon>
        <taxon>Gunneridae</taxon>
        <taxon>Pentapetalae</taxon>
        <taxon>asterids</taxon>
        <taxon>lamiids</taxon>
        <taxon>Solanales</taxon>
        <taxon>Convolvulaceae</taxon>
        <taxon>Cuscuteae</taxon>
        <taxon>Cuscuta</taxon>
        <taxon>Cuscuta subgen. Cuscuta</taxon>
    </lineage>
</organism>
<accession>A0A9P0Z0I5</accession>
<feature type="compositionally biased region" description="Basic residues" evidence="1">
    <location>
        <begin position="17"/>
        <end position="37"/>
    </location>
</feature>
<proteinExistence type="predicted"/>
<comment type="caution">
    <text evidence="2">The sequence shown here is derived from an EMBL/GenBank/DDBJ whole genome shotgun (WGS) entry which is preliminary data.</text>
</comment>
<protein>
    <submittedName>
        <fullName evidence="2">Uncharacterized protein</fullName>
    </submittedName>
</protein>
<evidence type="ECO:0000313" key="2">
    <source>
        <dbReference type="EMBL" id="CAH9084210.1"/>
    </source>
</evidence>
<dbReference type="AlphaFoldDB" id="A0A9P0Z0I5"/>
<feature type="compositionally biased region" description="Low complexity" evidence="1">
    <location>
        <begin position="49"/>
        <end position="65"/>
    </location>
</feature>
<feature type="compositionally biased region" description="Low complexity" evidence="1">
    <location>
        <begin position="81"/>
        <end position="103"/>
    </location>
</feature>
<feature type="compositionally biased region" description="Polar residues" evidence="1">
    <location>
        <begin position="171"/>
        <end position="189"/>
    </location>
</feature>
<name>A0A9P0Z0I5_CUSEU</name>
<dbReference type="Proteomes" id="UP001152484">
    <property type="component" value="Unassembled WGS sequence"/>
</dbReference>
<feature type="compositionally biased region" description="Polar residues" evidence="1">
    <location>
        <begin position="66"/>
        <end position="80"/>
    </location>
</feature>
<feature type="region of interest" description="Disordered" evidence="1">
    <location>
        <begin position="16"/>
        <end position="107"/>
    </location>
</feature>
<dbReference type="EMBL" id="CAMAPE010000017">
    <property type="protein sequence ID" value="CAH9084210.1"/>
    <property type="molecule type" value="Genomic_DNA"/>
</dbReference>
<feature type="compositionally biased region" description="Acidic residues" evidence="1">
    <location>
        <begin position="192"/>
        <end position="203"/>
    </location>
</feature>
<reference evidence="2" key="1">
    <citation type="submission" date="2022-07" db="EMBL/GenBank/DDBJ databases">
        <authorList>
            <person name="Macas J."/>
            <person name="Novak P."/>
            <person name="Neumann P."/>
        </authorList>
    </citation>
    <scope>NUCLEOTIDE SEQUENCE</scope>
</reference>
<keyword evidence="3" id="KW-1185">Reference proteome</keyword>
<dbReference type="OrthoDB" id="19944at2759"/>
<feature type="region of interest" description="Disordered" evidence="1">
    <location>
        <begin position="130"/>
        <end position="222"/>
    </location>
</feature>